<protein>
    <submittedName>
        <fullName evidence="1">Uncharacterized protein</fullName>
    </submittedName>
</protein>
<name>A0A3R7CUX3_9STRA</name>
<sequence>MSVTSKALSQCLTRTYIVSGFEKTGVCPLSRDIMLAKIVGDKPGPKAAAKKVGAVITIEPRVVVVLRDAGINLDAARVLCINDDLVNSFSIRKPVPKSGDEWVHGGCLMTADDIVVKIADKEAKRAEKKEQIQKKKKEVAE</sequence>
<dbReference type="Proteomes" id="UP000285060">
    <property type="component" value="Unassembled WGS sequence"/>
</dbReference>
<reference evidence="1 2" key="1">
    <citation type="submission" date="2018-08" db="EMBL/GenBank/DDBJ databases">
        <title>Aphanomyces genome sequencing and annotation.</title>
        <authorList>
            <person name="Minardi D."/>
            <person name="Oidtmann B."/>
            <person name="Van Der Giezen M."/>
            <person name="Studholme D.J."/>
        </authorList>
    </citation>
    <scope>NUCLEOTIDE SEQUENCE [LARGE SCALE GENOMIC DNA]</scope>
    <source>
        <strain evidence="1 2">NJM0002</strain>
    </source>
</reference>
<organism evidence="1 2">
    <name type="scientific">Aphanomyces invadans</name>
    <dbReference type="NCBI Taxonomy" id="157072"/>
    <lineage>
        <taxon>Eukaryota</taxon>
        <taxon>Sar</taxon>
        <taxon>Stramenopiles</taxon>
        <taxon>Oomycota</taxon>
        <taxon>Saprolegniomycetes</taxon>
        <taxon>Saprolegniales</taxon>
        <taxon>Verrucalvaceae</taxon>
        <taxon>Aphanomyces</taxon>
    </lineage>
</organism>
<evidence type="ECO:0000313" key="2">
    <source>
        <dbReference type="Proteomes" id="UP000285060"/>
    </source>
</evidence>
<comment type="caution">
    <text evidence="1">The sequence shown here is derived from an EMBL/GenBank/DDBJ whole genome shotgun (WGS) entry which is preliminary data.</text>
</comment>
<accession>A0A3R7CUX3</accession>
<gene>
    <name evidence="1" type="ORF">DYB32_008823</name>
</gene>
<keyword evidence="2" id="KW-1185">Reference proteome</keyword>
<proteinExistence type="predicted"/>
<evidence type="ECO:0000313" key="1">
    <source>
        <dbReference type="EMBL" id="RHY24495.1"/>
    </source>
</evidence>
<dbReference type="AlphaFoldDB" id="A0A3R7CUX3"/>
<feature type="non-terminal residue" evidence="1">
    <location>
        <position position="141"/>
    </location>
</feature>
<dbReference type="EMBL" id="QUSY01001573">
    <property type="protein sequence ID" value="RHY24495.1"/>
    <property type="molecule type" value="Genomic_DNA"/>
</dbReference>